<evidence type="ECO:0000256" key="2">
    <source>
        <dbReference type="ARBA" id="ARBA00034247"/>
    </source>
</evidence>
<sequence>MTRQSRYTDQILEVIENLDEAIAIYDAQDRLIFFNRAFLQINPRAEEFVEKGLTYEDGLRMNVALGKVIDARGREEDFIRERVRAHRNPAPGITVRDYVDGKRLLVKESRTACGGIAMCITIATDLRKAEEDLRQREIELSGSKEEIEKALEENQRLSRSLAGKVRELEVLAVTDSLTKLYNRAKLEEEMAREIGRSERYGTDFGVIMTDIDHFKQVNDAYGHQTGDRVLVEVARVLKESSRPTDVVGRWGGEEFLVICPETDLAGLTAKAERFRRALEEYEFPGVGRKTSSFGIASWRPGDGAKDLLARADAALYRAKEEGRNRVVQAA</sequence>
<feature type="coiled-coil region" evidence="3">
    <location>
        <begin position="126"/>
        <end position="167"/>
    </location>
</feature>
<dbReference type="InterPro" id="IPR029787">
    <property type="entry name" value="Nucleotide_cyclase"/>
</dbReference>
<evidence type="ECO:0000313" key="5">
    <source>
        <dbReference type="EMBL" id="UUX49867.1"/>
    </source>
</evidence>
<dbReference type="SUPFAM" id="SSF55073">
    <property type="entry name" value="Nucleotide cyclase"/>
    <property type="match status" value="1"/>
</dbReference>
<feature type="domain" description="GGDEF" evidence="4">
    <location>
        <begin position="202"/>
        <end position="330"/>
    </location>
</feature>
<dbReference type="EMBL" id="CP102480">
    <property type="protein sequence ID" value="UUX49867.1"/>
    <property type="molecule type" value="Genomic_DNA"/>
</dbReference>
<dbReference type="KEGG" id="naci:NUH88_21070"/>
<keyword evidence="6" id="KW-1185">Reference proteome</keyword>
<dbReference type="FunFam" id="3.30.70.270:FF:000001">
    <property type="entry name" value="Diguanylate cyclase domain protein"/>
    <property type="match status" value="1"/>
</dbReference>
<dbReference type="Pfam" id="PF00990">
    <property type="entry name" value="GGDEF"/>
    <property type="match status" value="1"/>
</dbReference>
<name>A0A9J7AQI8_9PROT</name>
<reference evidence="5" key="1">
    <citation type="submission" date="2022-08" db="EMBL/GenBank/DDBJ databases">
        <title>Nisaea acidiphila sp. nov., isolated from a marine algal debris and emended description of the genus Nisaea Urios et al. 2008.</title>
        <authorList>
            <person name="Kwon K."/>
        </authorList>
    </citation>
    <scope>NUCLEOTIDE SEQUENCE</scope>
    <source>
        <strain evidence="5">MEBiC11861</strain>
    </source>
</reference>
<dbReference type="AlphaFoldDB" id="A0A9J7AQI8"/>
<proteinExistence type="predicted"/>
<dbReference type="SMART" id="SM00267">
    <property type="entry name" value="GGDEF"/>
    <property type="match status" value="1"/>
</dbReference>
<evidence type="ECO:0000259" key="4">
    <source>
        <dbReference type="PROSITE" id="PS50887"/>
    </source>
</evidence>
<dbReference type="NCBIfam" id="TIGR00254">
    <property type="entry name" value="GGDEF"/>
    <property type="match status" value="1"/>
</dbReference>
<dbReference type="PROSITE" id="PS50887">
    <property type="entry name" value="GGDEF"/>
    <property type="match status" value="1"/>
</dbReference>
<dbReference type="RefSeq" id="WP_257768751.1">
    <property type="nucleotide sequence ID" value="NZ_CP102480.1"/>
</dbReference>
<dbReference type="CDD" id="cd01949">
    <property type="entry name" value="GGDEF"/>
    <property type="match status" value="1"/>
</dbReference>
<keyword evidence="3" id="KW-0175">Coiled coil</keyword>
<evidence type="ECO:0000256" key="1">
    <source>
        <dbReference type="ARBA" id="ARBA00012528"/>
    </source>
</evidence>
<protein>
    <recommendedName>
        <fullName evidence="1">diguanylate cyclase</fullName>
        <ecNumber evidence="1">2.7.7.65</ecNumber>
    </recommendedName>
</protein>
<keyword evidence="5" id="KW-0548">Nucleotidyltransferase</keyword>
<dbReference type="PANTHER" id="PTHR45138:SF9">
    <property type="entry name" value="DIGUANYLATE CYCLASE DGCM-RELATED"/>
    <property type="match status" value="1"/>
</dbReference>
<organism evidence="5 6">
    <name type="scientific">Nisaea acidiphila</name>
    <dbReference type="NCBI Taxonomy" id="1862145"/>
    <lineage>
        <taxon>Bacteria</taxon>
        <taxon>Pseudomonadati</taxon>
        <taxon>Pseudomonadota</taxon>
        <taxon>Alphaproteobacteria</taxon>
        <taxon>Rhodospirillales</taxon>
        <taxon>Thalassobaculaceae</taxon>
        <taxon>Nisaea</taxon>
    </lineage>
</organism>
<dbReference type="PANTHER" id="PTHR45138">
    <property type="entry name" value="REGULATORY COMPONENTS OF SENSORY TRANSDUCTION SYSTEM"/>
    <property type="match status" value="1"/>
</dbReference>
<dbReference type="GO" id="GO:0052621">
    <property type="term" value="F:diguanylate cyclase activity"/>
    <property type="evidence" value="ECO:0007669"/>
    <property type="project" value="UniProtKB-EC"/>
</dbReference>
<dbReference type="Pfam" id="PF12860">
    <property type="entry name" value="PAS_7"/>
    <property type="match status" value="1"/>
</dbReference>
<dbReference type="Proteomes" id="UP001060336">
    <property type="component" value="Chromosome"/>
</dbReference>
<evidence type="ECO:0000313" key="6">
    <source>
        <dbReference type="Proteomes" id="UP001060336"/>
    </source>
</evidence>
<dbReference type="Gene3D" id="3.30.70.270">
    <property type="match status" value="1"/>
</dbReference>
<keyword evidence="5" id="KW-0808">Transferase</keyword>
<dbReference type="EC" id="2.7.7.65" evidence="1"/>
<evidence type="ECO:0000256" key="3">
    <source>
        <dbReference type="SAM" id="Coils"/>
    </source>
</evidence>
<dbReference type="InterPro" id="IPR050469">
    <property type="entry name" value="Diguanylate_Cyclase"/>
</dbReference>
<accession>A0A9J7AQI8</accession>
<gene>
    <name evidence="5" type="ORF">NUH88_21070</name>
</gene>
<comment type="catalytic activity">
    <reaction evidence="2">
        <text>2 GTP = 3',3'-c-di-GMP + 2 diphosphate</text>
        <dbReference type="Rhea" id="RHEA:24898"/>
        <dbReference type="ChEBI" id="CHEBI:33019"/>
        <dbReference type="ChEBI" id="CHEBI:37565"/>
        <dbReference type="ChEBI" id="CHEBI:58805"/>
        <dbReference type="EC" id="2.7.7.65"/>
    </reaction>
</comment>
<dbReference type="InterPro" id="IPR000160">
    <property type="entry name" value="GGDEF_dom"/>
</dbReference>
<dbReference type="InterPro" id="IPR043128">
    <property type="entry name" value="Rev_trsase/Diguanyl_cyclase"/>
</dbReference>